<dbReference type="GO" id="GO:0006233">
    <property type="term" value="P:dTDP biosynthetic process"/>
    <property type="evidence" value="ECO:0007669"/>
    <property type="project" value="InterPro"/>
</dbReference>
<comment type="catalytic activity">
    <reaction evidence="10 12">
        <text>dTMP + ATP = dTDP + ADP</text>
        <dbReference type="Rhea" id="RHEA:13517"/>
        <dbReference type="ChEBI" id="CHEBI:30616"/>
        <dbReference type="ChEBI" id="CHEBI:58369"/>
        <dbReference type="ChEBI" id="CHEBI:63528"/>
        <dbReference type="ChEBI" id="CHEBI:456216"/>
        <dbReference type="EC" id="2.7.4.9"/>
    </reaction>
</comment>
<dbReference type="InterPro" id="IPR018095">
    <property type="entry name" value="Thymidylate_kin_CS"/>
</dbReference>
<keyword evidence="15" id="KW-1185">Reference proteome</keyword>
<gene>
    <name evidence="12" type="primary">tmk</name>
    <name evidence="14" type="ORF">DPF_0609</name>
</gene>
<keyword evidence="8 12" id="KW-0067">ATP-binding</keyword>
<proteinExistence type="inferred from homology"/>
<dbReference type="InterPro" id="IPR039430">
    <property type="entry name" value="Thymidylate_kin-like_dom"/>
</dbReference>
<dbReference type="STRING" id="1592317.DPF_0609"/>
<evidence type="ECO:0000256" key="11">
    <source>
        <dbReference type="ARBA" id="ARBA00057735"/>
    </source>
</evidence>
<evidence type="ECO:0000256" key="7">
    <source>
        <dbReference type="ARBA" id="ARBA00022777"/>
    </source>
</evidence>
<dbReference type="SUPFAM" id="SSF52540">
    <property type="entry name" value="P-loop containing nucleoside triphosphate hydrolases"/>
    <property type="match status" value="1"/>
</dbReference>
<evidence type="ECO:0000313" key="15">
    <source>
        <dbReference type="Proteomes" id="UP000095200"/>
    </source>
</evidence>
<organism evidence="14 15">
    <name type="scientific">Desulfoplanes formicivorans</name>
    <dbReference type="NCBI Taxonomy" id="1592317"/>
    <lineage>
        <taxon>Bacteria</taxon>
        <taxon>Pseudomonadati</taxon>
        <taxon>Thermodesulfobacteriota</taxon>
        <taxon>Desulfovibrionia</taxon>
        <taxon>Desulfovibrionales</taxon>
        <taxon>Desulfoplanaceae</taxon>
        <taxon>Desulfoplanes</taxon>
    </lineage>
</organism>
<dbReference type="EC" id="2.7.4.9" evidence="2 12"/>
<reference evidence="15" key="1">
    <citation type="submission" date="2016-06" db="EMBL/GenBank/DDBJ databases">
        <title>Draft genome sequence of Desulfoplanes formicivorans strain Pf12B.</title>
        <authorList>
            <person name="Watanabe M."/>
            <person name="Kojima H."/>
            <person name="Fukui M."/>
        </authorList>
    </citation>
    <scope>NUCLEOTIDE SEQUENCE [LARGE SCALE GENOMIC DNA]</scope>
    <source>
        <strain evidence="15">Pf12B</strain>
    </source>
</reference>
<evidence type="ECO:0000259" key="13">
    <source>
        <dbReference type="Pfam" id="PF02223"/>
    </source>
</evidence>
<dbReference type="PROSITE" id="PS01331">
    <property type="entry name" value="THYMIDYLATE_KINASE"/>
    <property type="match status" value="1"/>
</dbReference>
<sequence length="209" mass="23171">MFITLEGIEGCGKSTQSRMIRDYLQAKGMTVTSTLEPGGSTLGTTLRQILLDPKNSDITGLTELFLYLADRSQHVSSVIRPALERGEVVLCDRFADSTVVYQGYGRGLDPKLLHQLNEVAVDATWPDLTLLLDLDPEIGLKRALTRNIQENKHATEGRFEAESLAFHSRVREGYLTWAALNRERFVVIDATGSVEATFDAIKEAIDAML</sequence>
<keyword evidence="7 12" id="KW-0418">Kinase</keyword>
<dbReference type="AlphaFoldDB" id="A0A194AFD5"/>
<evidence type="ECO:0000313" key="14">
    <source>
        <dbReference type="EMBL" id="GAU07910.1"/>
    </source>
</evidence>
<dbReference type="CDD" id="cd01672">
    <property type="entry name" value="TMPK"/>
    <property type="match status" value="1"/>
</dbReference>
<evidence type="ECO:0000256" key="12">
    <source>
        <dbReference type="HAMAP-Rule" id="MF_00165"/>
    </source>
</evidence>
<dbReference type="Proteomes" id="UP000095200">
    <property type="component" value="Unassembled WGS sequence"/>
</dbReference>
<dbReference type="GO" id="GO:0005829">
    <property type="term" value="C:cytosol"/>
    <property type="evidence" value="ECO:0007669"/>
    <property type="project" value="TreeGrafter"/>
</dbReference>
<comment type="caution">
    <text evidence="14">The sequence shown here is derived from an EMBL/GenBank/DDBJ whole genome shotgun (WGS) entry which is preliminary data.</text>
</comment>
<accession>A0A194AFD5</accession>
<dbReference type="Pfam" id="PF02223">
    <property type="entry name" value="Thymidylate_kin"/>
    <property type="match status" value="1"/>
</dbReference>
<comment type="similarity">
    <text evidence="1 12">Belongs to the thymidylate kinase family.</text>
</comment>
<dbReference type="Gene3D" id="3.40.50.300">
    <property type="entry name" value="P-loop containing nucleotide triphosphate hydrolases"/>
    <property type="match status" value="1"/>
</dbReference>
<dbReference type="GO" id="GO:0004798">
    <property type="term" value="F:dTMP kinase activity"/>
    <property type="evidence" value="ECO:0007669"/>
    <property type="project" value="UniProtKB-UniRule"/>
</dbReference>
<dbReference type="GO" id="GO:0005524">
    <property type="term" value="F:ATP binding"/>
    <property type="evidence" value="ECO:0007669"/>
    <property type="project" value="UniProtKB-UniRule"/>
</dbReference>
<keyword evidence="5 12" id="KW-0545">Nucleotide biosynthesis</keyword>
<dbReference type="GO" id="GO:0006227">
    <property type="term" value="P:dUDP biosynthetic process"/>
    <property type="evidence" value="ECO:0007669"/>
    <property type="project" value="TreeGrafter"/>
</dbReference>
<evidence type="ECO:0000256" key="10">
    <source>
        <dbReference type="ARBA" id="ARBA00048743"/>
    </source>
</evidence>
<evidence type="ECO:0000256" key="8">
    <source>
        <dbReference type="ARBA" id="ARBA00022840"/>
    </source>
</evidence>
<comment type="function">
    <text evidence="11 12">Phosphorylation of dTMP to form dTDP in both de novo and salvage pathways of dTTP synthesis.</text>
</comment>
<dbReference type="NCBIfam" id="TIGR00041">
    <property type="entry name" value="DTMP_kinase"/>
    <property type="match status" value="1"/>
</dbReference>
<feature type="binding site" evidence="12">
    <location>
        <begin position="7"/>
        <end position="14"/>
    </location>
    <ligand>
        <name>ATP</name>
        <dbReference type="ChEBI" id="CHEBI:30616"/>
    </ligand>
</feature>
<dbReference type="GO" id="GO:0006235">
    <property type="term" value="P:dTTP biosynthetic process"/>
    <property type="evidence" value="ECO:0007669"/>
    <property type="project" value="UniProtKB-UniRule"/>
</dbReference>
<dbReference type="HAMAP" id="MF_00165">
    <property type="entry name" value="Thymidylate_kinase"/>
    <property type="match status" value="1"/>
</dbReference>
<name>A0A194AFD5_9BACT</name>
<evidence type="ECO:0000256" key="1">
    <source>
        <dbReference type="ARBA" id="ARBA00009776"/>
    </source>
</evidence>
<feature type="domain" description="Thymidylate kinase-like" evidence="13">
    <location>
        <begin position="5"/>
        <end position="201"/>
    </location>
</feature>
<dbReference type="PANTHER" id="PTHR10344">
    <property type="entry name" value="THYMIDYLATE KINASE"/>
    <property type="match status" value="1"/>
</dbReference>
<evidence type="ECO:0000256" key="2">
    <source>
        <dbReference type="ARBA" id="ARBA00012980"/>
    </source>
</evidence>
<dbReference type="InterPro" id="IPR018094">
    <property type="entry name" value="Thymidylate_kinase"/>
</dbReference>
<dbReference type="OrthoDB" id="9774907at2"/>
<keyword evidence="6 12" id="KW-0547">Nucleotide-binding</keyword>
<evidence type="ECO:0000256" key="4">
    <source>
        <dbReference type="ARBA" id="ARBA00022679"/>
    </source>
</evidence>
<evidence type="ECO:0000256" key="9">
    <source>
        <dbReference type="ARBA" id="ARBA00029962"/>
    </source>
</evidence>
<dbReference type="InterPro" id="IPR027417">
    <property type="entry name" value="P-loop_NTPase"/>
</dbReference>
<dbReference type="EMBL" id="BDFE01000008">
    <property type="protein sequence ID" value="GAU07910.1"/>
    <property type="molecule type" value="Genomic_DNA"/>
</dbReference>
<evidence type="ECO:0000256" key="5">
    <source>
        <dbReference type="ARBA" id="ARBA00022727"/>
    </source>
</evidence>
<dbReference type="PANTHER" id="PTHR10344:SF4">
    <property type="entry name" value="UMP-CMP KINASE 2, MITOCHONDRIAL"/>
    <property type="match status" value="1"/>
</dbReference>
<dbReference type="FunFam" id="3.40.50.300:FF:000225">
    <property type="entry name" value="Thymidylate kinase"/>
    <property type="match status" value="1"/>
</dbReference>
<evidence type="ECO:0000256" key="3">
    <source>
        <dbReference type="ARBA" id="ARBA00017144"/>
    </source>
</evidence>
<evidence type="ECO:0000256" key="6">
    <source>
        <dbReference type="ARBA" id="ARBA00022741"/>
    </source>
</evidence>
<keyword evidence="4 12" id="KW-0808">Transferase</keyword>
<dbReference type="RefSeq" id="WP_069857408.1">
    <property type="nucleotide sequence ID" value="NZ_BDFE01000008.1"/>
</dbReference>
<protein>
    <recommendedName>
        <fullName evidence="3 12">Thymidylate kinase</fullName>
        <ecNumber evidence="2 12">2.7.4.9</ecNumber>
    </recommendedName>
    <alternativeName>
        <fullName evidence="9 12">dTMP kinase</fullName>
    </alternativeName>
</protein>